<gene>
    <name evidence="5" type="ORF">B1L04_00425</name>
    <name evidence="6" type="ORF">B1L04_02695</name>
    <name evidence="4" type="ORF">B1L04_10025</name>
    <name evidence="2" type="ORF">B1L04_24155</name>
    <name evidence="3" type="ORF">B1L04_25225</name>
</gene>
<reference evidence="2 7" key="1">
    <citation type="submission" date="2017-02" db="EMBL/GenBank/DDBJ databases">
        <title>Genome sequence of Microcystis aeruginosa KW.</title>
        <authorList>
            <person name="Oh H.-M."/>
            <person name="Ahn C.-Y."/>
            <person name="Jeong H."/>
            <person name="Srivastava A."/>
            <person name="Lee H.-G."/>
            <person name="Kang S.-R."/>
        </authorList>
    </citation>
    <scope>NUCLEOTIDE SEQUENCE [LARGE SCALE GENOMIC DNA]</scope>
    <source>
        <strain evidence="2 7">KW</strain>
    </source>
</reference>
<feature type="compositionally biased region" description="Basic residues" evidence="1">
    <location>
        <begin position="61"/>
        <end position="70"/>
    </location>
</feature>
<evidence type="ECO:0000256" key="1">
    <source>
        <dbReference type="SAM" id="MobiDB-lite"/>
    </source>
</evidence>
<dbReference type="EMBL" id="MVGR01000001">
    <property type="protein sequence ID" value="OPF20324.1"/>
    <property type="molecule type" value="Genomic_DNA"/>
</dbReference>
<dbReference type="RefSeq" id="WP_079205414.1">
    <property type="nucleotide sequence ID" value="NZ_MVGR01000001.1"/>
</dbReference>
<proteinExistence type="predicted"/>
<dbReference type="EMBL" id="MVGR01000005">
    <property type="protein sequence ID" value="OPF15571.1"/>
    <property type="molecule type" value="Genomic_DNA"/>
</dbReference>
<evidence type="ECO:0000313" key="3">
    <source>
        <dbReference type="EMBL" id="OPF15726.1"/>
    </source>
</evidence>
<dbReference type="EMBL" id="MVGR01000005">
    <property type="protein sequence ID" value="OPF15726.1"/>
    <property type="molecule type" value="Genomic_DNA"/>
</dbReference>
<evidence type="ECO:0000313" key="7">
    <source>
        <dbReference type="Proteomes" id="UP000189835"/>
    </source>
</evidence>
<evidence type="ECO:0000313" key="6">
    <source>
        <dbReference type="EMBL" id="OPF20324.1"/>
    </source>
</evidence>
<protein>
    <submittedName>
        <fullName evidence="2">Uncharacterized protein</fullName>
    </submittedName>
</protein>
<name>A0A1V4BNA9_MICAE</name>
<feature type="compositionally biased region" description="Basic and acidic residues" evidence="1">
    <location>
        <begin position="77"/>
        <end position="91"/>
    </location>
</feature>
<feature type="compositionally biased region" description="Polar residues" evidence="1">
    <location>
        <begin position="102"/>
        <end position="111"/>
    </location>
</feature>
<dbReference type="AlphaFoldDB" id="A0A1V4BNA9"/>
<evidence type="ECO:0000313" key="2">
    <source>
        <dbReference type="EMBL" id="OPF15571.1"/>
    </source>
</evidence>
<organism evidence="2 7">
    <name type="scientific">Microcystis aeruginosa KW</name>
    <dbReference type="NCBI Taxonomy" id="1960155"/>
    <lineage>
        <taxon>Bacteria</taxon>
        <taxon>Bacillati</taxon>
        <taxon>Cyanobacteriota</taxon>
        <taxon>Cyanophyceae</taxon>
        <taxon>Oscillatoriophycideae</taxon>
        <taxon>Chroococcales</taxon>
        <taxon>Microcystaceae</taxon>
        <taxon>Microcystis</taxon>
    </lineage>
</organism>
<sequence length="129" mass="14830">MLLPIEIPETERTPLVNWLLNLVAEQKQVIENQEKTIADLERKVARLEKQVKGLDEELKAAKKLKSRPKIKPSTLNQEKKTPKEGRNEPVPRKGVKRPALSQMKSGSSNRRSYQKERPSMATENTTYKI</sequence>
<dbReference type="EMBL" id="MVGR01000001">
    <property type="protein sequence ID" value="OPF19981.1"/>
    <property type="molecule type" value="Genomic_DNA"/>
</dbReference>
<dbReference type="Proteomes" id="UP000189835">
    <property type="component" value="Unassembled WGS sequence"/>
</dbReference>
<dbReference type="EMBL" id="MVGR01000003">
    <property type="protein sequence ID" value="OPF19594.1"/>
    <property type="molecule type" value="Genomic_DNA"/>
</dbReference>
<feature type="region of interest" description="Disordered" evidence="1">
    <location>
        <begin position="59"/>
        <end position="129"/>
    </location>
</feature>
<evidence type="ECO:0000313" key="5">
    <source>
        <dbReference type="EMBL" id="OPF19981.1"/>
    </source>
</evidence>
<comment type="caution">
    <text evidence="2">The sequence shown here is derived from an EMBL/GenBank/DDBJ whole genome shotgun (WGS) entry which is preliminary data.</text>
</comment>
<accession>A0A1V4BNA9</accession>
<evidence type="ECO:0000313" key="4">
    <source>
        <dbReference type="EMBL" id="OPF19594.1"/>
    </source>
</evidence>